<dbReference type="GO" id="GO:0003676">
    <property type="term" value="F:nucleic acid binding"/>
    <property type="evidence" value="ECO:0007669"/>
    <property type="project" value="InterPro"/>
</dbReference>
<dbReference type="InterPro" id="IPR002711">
    <property type="entry name" value="HNH"/>
</dbReference>
<evidence type="ECO:0000259" key="3">
    <source>
        <dbReference type="PROSITE" id="PS50878"/>
    </source>
</evidence>
<keyword evidence="4" id="KW-0808">Transferase</keyword>
<dbReference type="Pfam" id="PF00078">
    <property type="entry name" value="RVT_1"/>
    <property type="match status" value="1"/>
</dbReference>
<dbReference type="GO" id="GO:0008270">
    <property type="term" value="F:zinc ion binding"/>
    <property type="evidence" value="ECO:0007669"/>
    <property type="project" value="InterPro"/>
</dbReference>
<dbReference type="GO" id="GO:0004519">
    <property type="term" value="F:endonuclease activity"/>
    <property type="evidence" value="ECO:0007669"/>
    <property type="project" value="InterPro"/>
</dbReference>
<feature type="domain" description="Reverse transcriptase" evidence="3">
    <location>
        <begin position="31"/>
        <end position="278"/>
    </location>
</feature>
<dbReference type="Gene3D" id="1.10.30.50">
    <property type="match status" value="1"/>
</dbReference>
<comment type="similarity">
    <text evidence="1">Belongs to the bacterial reverse transcriptase family.</text>
</comment>
<dbReference type="CDD" id="cd01651">
    <property type="entry name" value="RT_G2_intron"/>
    <property type="match status" value="1"/>
</dbReference>
<dbReference type="InterPro" id="IPR043502">
    <property type="entry name" value="DNA/RNA_pol_sf"/>
</dbReference>
<dbReference type="InterPro" id="IPR000477">
    <property type="entry name" value="RT_dom"/>
</dbReference>
<reference evidence="4" key="1">
    <citation type="submission" date="2022-08" db="EMBL/GenBank/DDBJ databases">
        <title>Genomic Encyclopedia of Type Strains, Phase V (KMG-V): Genome sequencing to study the core and pangenomes of soil and plant-associated prokaryotes.</title>
        <authorList>
            <person name="Whitman W."/>
        </authorList>
    </citation>
    <scope>NUCLEOTIDE SEQUENCE</scope>
    <source>
        <strain evidence="4">0</strain>
    </source>
</reference>
<gene>
    <name evidence="4" type="ORF">GGP71_000074</name>
</gene>
<evidence type="ECO:0000313" key="5">
    <source>
        <dbReference type="Proteomes" id="UP001155027"/>
    </source>
</evidence>
<protein>
    <submittedName>
        <fullName evidence="4">Group II intron reverse transcriptase/maturase</fullName>
    </submittedName>
</protein>
<dbReference type="PANTHER" id="PTHR34047:SF8">
    <property type="entry name" value="PROTEIN YKFC"/>
    <property type="match status" value="1"/>
</dbReference>
<dbReference type="CDD" id="cd00085">
    <property type="entry name" value="HNHc"/>
    <property type="match status" value="1"/>
</dbReference>
<accession>A0A9X2PY25</accession>
<dbReference type="SMART" id="SM00507">
    <property type="entry name" value="HNHc"/>
    <property type="match status" value="1"/>
</dbReference>
<dbReference type="GO" id="GO:0003964">
    <property type="term" value="F:RNA-directed DNA polymerase activity"/>
    <property type="evidence" value="ECO:0007669"/>
    <property type="project" value="UniProtKB-KW"/>
</dbReference>
<dbReference type="InterPro" id="IPR051083">
    <property type="entry name" value="GrpII_Intron_Splice-Mob/Def"/>
</dbReference>
<name>A0A9X2PY25_9BACT</name>
<dbReference type="PANTHER" id="PTHR34047">
    <property type="entry name" value="NUCLEAR INTRON MATURASE 1, MITOCHONDRIAL-RELATED"/>
    <property type="match status" value="1"/>
</dbReference>
<dbReference type="PROSITE" id="PS50878">
    <property type="entry name" value="RT_POL"/>
    <property type="match status" value="1"/>
</dbReference>
<dbReference type="InterPro" id="IPR013597">
    <property type="entry name" value="Mat_intron_G2"/>
</dbReference>
<keyword evidence="4" id="KW-0695">RNA-directed DNA polymerase</keyword>
<dbReference type="SUPFAM" id="SSF56672">
    <property type="entry name" value="DNA/RNA polymerases"/>
    <property type="match status" value="1"/>
</dbReference>
<dbReference type="AlphaFoldDB" id="A0A9X2PY25"/>
<evidence type="ECO:0000313" key="4">
    <source>
        <dbReference type="EMBL" id="MCS3676178.1"/>
    </source>
</evidence>
<sequence>MKSNSGSRTAGVDGQTIQDFEEDLGGNLESLAKELKSQSYDPKPVRRTYIPKGDDEERPLGIPTIKDRIVQEALRMVLEPIWESNFSDRSFGFRPNRRTMDAINTTKMVIATSLEARWVIDADVKGFFDNVDHGTLGKILQDRITDRKMLKLIWDFLKAGIMEDGTYRHSTLGTPQGGIVSPVLANIYLNRLDQWAKEWTDIPKGEKRKRRENGKGNWEFVRYADDFLFLTNGTKKRANRMKERIGDFVDEELNLTLSEKKTKIVHASDGFEFLGYNLQLTENGGARLTIPKEAEKELRRKVEQATDGGTEISVRRKIGGLNAILRGWANYYKYANDSSDVLGSLDYFTWRQTADWLARKYKCSSKYLVERKLESANPLRIKGQTLYTMAGDSDRYNEGMREKGHPYLRGSEIKRESFPNADPGLANAERREGWRDARWEALERDEWECQECGKNLGPGTAQVHHIRPYRGYDSTEEANRLENLKSLCPGCHKEIEGKCICH</sequence>
<evidence type="ECO:0000256" key="1">
    <source>
        <dbReference type="ARBA" id="ARBA00034120"/>
    </source>
</evidence>
<dbReference type="Pfam" id="PF08388">
    <property type="entry name" value="GIIM"/>
    <property type="match status" value="1"/>
</dbReference>
<evidence type="ECO:0000256" key="2">
    <source>
        <dbReference type="SAM" id="MobiDB-lite"/>
    </source>
</evidence>
<dbReference type="Pfam" id="PF01844">
    <property type="entry name" value="HNH"/>
    <property type="match status" value="1"/>
</dbReference>
<proteinExistence type="inferred from homology"/>
<feature type="region of interest" description="Disordered" evidence="2">
    <location>
        <begin position="35"/>
        <end position="60"/>
    </location>
</feature>
<keyword evidence="4" id="KW-0548">Nucleotidyltransferase</keyword>
<dbReference type="InterPro" id="IPR030931">
    <property type="entry name" value="Group_II_RT_mat"/>
</dbReference>
<dbReference type="EMBL" id="JANUAU010000001">
    <property type="protein sequence ID" value="MCS3676178.1"/>
    <property type="molecule type" value="Genomic_DNA"/>
</dbReference>
<organism evidence="4 5">
    <name type="scientific">Salinibacter ruber</name>
    <dbReference type="NCBI Taxonomy" id="146919"/>
    <lineage>
        <taxon>Bacteria</taxon>
        <taxon>Pseudomonadati</taxon>
        <taxon>Rhodothermota</taxon>
        <taxon>Rhodothermia</taxon>
        <taxon>Rhodothermales</taxon>
        <taxon>Salinibacteraceae</taxon>
        <taxon>Salinibacter</taxon>
    </lineage>
</organism>
<dbReference type="Proteomes" id="UP001155027">
    <property type="component" value="Unassembled WGS sequence"/>
</dbReference>
<comment type="caution">
    <text evidence="4">The sequence shown here is derived from an EMBL/GenBank/DDBJ whole genome shotgun (WGS) entry which is preliminary data.</text>
</comment>
<dbReference type="NCBIfam" id="TIGR04416">
    <property type="entry name" value="group_II_RT_mat"/>
    <property type="match status" value="1"/>
</dbReference>
<dbReference type="InterPro" id="IPR003615">
    <property type="entry name" value="HNH_nuc"/>
</dbReference>